<dbReference type="CDD" id="cd02855">
    <property type="entry name" value="E_set_GBE_prok_N"/>
    <property type="match status" value="1"/>
</dbReference>
<dbReference type="NCBIfam" id="TIGR01515">
    <property type="entry name" value="branching_enzym"/>
    <property type="match status" value="1"/>
</dbReference>
<dbReference type="SMART" id="SM00642">
    <property type="entry name" value="Aamy"/>
    <property type="match status" value="1"/>
</dbReference>
<proteinExistence type="inferred from homology"/>
<dbReference type="FunFam" id="2.60.40.1180:FF:000002">
    <property type="entry name" value="1,4-alpha-glucan branching enzyme GlgB"/>
    <property type="match status" value="1"/>
</dbReference>
<evidence type="ECO:0000256" key="3">
    <source>
        <dbReference type="ARBA" id="ARBA00009000"/>
    </source>
</evidence>
<feature type="compositionally biased region" description="Polar residues" evidence="11">
    <location>
        <begin position="719"/>
        <end position="730"/>
    </location>
</feature>
<dbReference type="Gene3D" id="2.60.40.10">
    <property type="entry name" value="Immunoglobulins"/>
    <property type="match status" value="2"/>
</dbReference>
<evidence type="ECO:0000313" key="13">
    <source>
        <dbReference type="EMBL" id="SDQ39724.1"/>
    </source>
</evidence>
<evidence type="ECO:0000256" key="4">
    <source>
        <dbReference type="ARBA" id="ARBA00022600"/>
    </source>
</evidence>
<dbReference type="GO" id="GO:0005829">
    <property type="term" value="C:cytosol"/>
    <property type="evidence" value="ECO:0007669"/>
    <property type="project" value="TreeGrafter"/>
</dbReference>
<evidence type="ECO:0000256" key="10">
    <source>
        <dbReference type="PIRSR" id="PIRSR000463-1"/>
    </source>
</evidence>
<dbReference type="Gene3D" id="2.60.40.1180">
    <property type="entry name" value="Golgi alpha-mannosidase II"/>
    <property type="match status" value="1"/>
</dbReference>
<evidence type="ECO:0000259" key="12">
    <source>
        <dbReference type="SMART" id="SM00642"/>
    </source>
</evidence>
<dbReference type="EMBL" id="FNKK01000002">
    <property type="protein sequence ID" value="SDQ39724.1"/>
    <property type="molecule type" value="Genomic_DNA"/>
</dbReference>
<evidence type="ECO:0000256" key="5">
    <source>
        <dbReference type="ARBA" id="ARBA00022676"/>
    </source>
</evidence>
<evidence type="ECO:0000256" key="7">
    <source>
        <dbReference type="ARBA" id="ARBA00023056"/>
    </source>
</evidence>
<protein>
    <recommendedName>
        <fullName evidence="9">1,4-alpha-glucan branching enzyme GlgB</fullName>
        <ecNumber evidence="9">2.4.1.18</ecNumber>
    </recommendedName>
    <alternativeName>
        <fullName evidence="9">1,4-alpha-D-glucan:1,4-alpha-D-glucan 6-glucosyl-transferase</fullName>
    </alternativeName>
    <alternativeName>
        <fullName evidence="9">Alpha-(1-&gt;4)-glucan branching enzyme</fullName>
    </alternativeName>
    <alternativeName>
        <fullName evidence="9">Glycogen branching enzyme</fullName>
        <shortName evidence="9">BE</shortName>
    </alternativeName>
</protein>
<comment type="pathway">
    <text evidence="2 9">Glycan biosynthesis; glycogen biosynthesis.</text>
</comment>
<keyword evidence="5 9" id="KW-0328">Glycosyltransferase</keyword>
<evidence type="ECO:0000313" key="14">
    <source>
        <dbReference type="Proteomes" id="UP000217103"/>
    </source>
</evidence>
<dbReference type="InterPro" id="IPR014756">
    <property type="entry name" value="Ig_E-set"/>
</dbReference>
<dbReference type="InterPro" id="IPR013780">
    <property type="entry name" value="Glyco_hydro_b"/>
</dbReference>
<dbReference type="AlphaFoldDB" id="A0A1H1AJ95"/>
<dbReference type="SUPFAM" id="SSF51445">
    <property type="entry name" value="(Trans)glycosidases"/>
    <property type="match status" value="1"/>
</dbReference>
<dbReference type="PANTHER" id="PTHR43651">
    <property type="entry name" value="1,4-ALPHA-GLUCAN-BRANCHING ENZYME"/>
    <property type="match status" value="1"/>
</dbReference>
<dbReference type="InterPro" id="IPR004193">
    <property type="entry name" value="Glyco_hydro_13_N"/>
</dbReference>
<dbReference type="GO" id="GO:0005978">
    <property type="term" value="P:glycogen biosynthetic process"/>
    <property type="evidence" value="ECO:0007669"/>
    <property type="project" value="UniProtKB-UniRule"/>
</dbReference>
<dbReference type="PIRSF" id="PIRSF000463">
    <property type="entry name" value="GlgB"/>
    <property type="match status" value="1"/>
</dbReference>
<dbReference type="InterPro" id="IPR037439">
    <property type="entry name" value="Branching_enzy"/>
</dbReference>
<evidence type="ECO:0000256" key="8">
    <source>
        <dbReference type="ARBA" id="ARBA00023277"/>
    </source>
</evidence>
<dbReference type="InterPro" id="IPR044143">
    <property type="entry name" value="GlgB_N_E_set_prok"/>
</dbReference>
<dbReference type="RefSeq" id="WP_093257449.1">
    <property type="nucleotide sequence ID" value="NZ_FNKK01000002.1"/>
</dbReference>
<dbReference type="CDD" id="cd11322">
    <property type="entry name" value="AmyAc_Glg_BE"/>
    <property type="match status" value="1"/>
</dbReference>
<comment type="function">
    <text evidence="9">Catalyzes the formation of the alpha-1,6-glucosidic linkages in glycogen by scission of a 1,4-alpha-linked oligosaccharide from growing alpha-1,4-glucan chains and the subsequent attachment of the oligosaccharide to the alpha-1,6 position.</text>
</comment>
<organism evidence="13 14">
    <name type="scientific">Thermostaphylospora chromogena</name>
    <dbReference type="NCBI Taxonomy" id="35622"/>
    <lineage>
        <taxon>Bacteria</taxon>
        <taxon>Bacillati</taxon>
        <taxon>Actinomycetota</taxon>
        <taxon>Actinomycetes</taxon>
        <taxon>Streptosporangiales</taxon>
        <taxon>Thermomonosporaceae</taxon>
        <taxon>Thermostaphylospora</taxon>
    </lineage>
</organism>
<evidence type="ECO:0000256" key="2">
    <source>
        <dbReference type="ARBA" id="ARBA00004964"/>
    </source>
</evidence>
<comment type="catalytic activity">
    <reaction evidence="1 9">
        <text>Transfers a segment of a (1-&gt;4)-alpha-D-glucan chain to a primary hydroxy group in a similar glucan chain.</text>
        <dbReference type="EC" id="2.4.1.18"/>
    </reaction>
</comment>
<dbReference type="Pfam" id="PF02806">
    <property type="entry name" value="Alpha-amylase_C"/>
    <property type="match status" value="1"/>
</dbReference>
<keyword evidence="4 9" id="KW-0321">Glycogen metabolism</keyword>
<dbReference type="FunFam" id="3.20.20.80:FF:000003">
    <property type="entry name" value="1,4-alpha-glucan branching enzyme GlgB"/>
    <property type="match status" value="1"/>
</dbReference>
<dbReference type="NCBIfam" id="NF003811">
    <property type="entry name" value="PRK05402.1"/>
    <property type="match status" value="1"/>
</dbReference>
<keyword evidence="7 9" id="KW-0320">Glycogen biosynthesis</keyword>
<comment type="similarity">
    <text evidence="3 9">Belongs to the glycosyl hydrolase 13 family. GlgB subfamily.</text>
</comment>
<dbReference type="GO" id="GO:0004553">
    <property type="term" value="F:hydrolase activity, hydrolyzing O-glycosyl compounds"/>
    <property type="evidence" value="ECO:0007669"/>
    <property type="project" value="InterPro"/>
</dbReference>
<feature type="active site" description="Proton donor" evidence="9 10">
    <location>
        <position position="449"/>
    </location>
</feature>
<name>A0A1H1AJ95_9ACTN</name>
<feature type="compositionally biased region" description="Gly residues" evidence="11">
    <location>
        <begin position="738"/>
        <end position="751"/>
    </location>
</feature>
<dbReference type="HAMAP" id="MF_00685">
    <property type="entry name" value="GlgB"/>
    <property type="match status" value="1"/>
</dbReference>
<feature type="active site" description="Nucleophile" evidence="9 10">
    <location>
        <position position="396"/>
    </location>
</feature>
<dbReference type="InterPro" id="IPR006047">
    <property type="entry name" value="GH13_cat_dom"/>
</dbReference>
<sequence length="751" mass="84248">MSINADLDRLVGGAHHDPHSILGAHPGDGGVTFRALKPLAERVQVIIDGTAHDMRHIAHGVFEVTVPGLDKIPSYRLRVTYPGTEPYECDDPYRHWPTLGEIDLHLIGEGRHERLWEALGARVMRHEDVEGTAFAVWAPNAKGVRVIGDMNHWDGTGHPMRSLGRSGVWELFIPGVGAGQRYKYAVLGVDGVWREKADPMARRTELPPATASIVDKSTFTWRDDEWMRERARRQPLNEPMSVYEVHLGSWRPGLSYRDLADQLVAYVKDMGFTHVEFLPVAEHPFGGSWGYQVTSYYAPTARFGTPDDFRYLVDALHRAGIGVLLDWVPAHFPKDEWALARFDGTPLYEHADPARGHHPDWGTLVFDFGRREVRNFLVANALYWLKEFHIDGLRVDAVASMLYLDYSRRPGEWTPNVYGGRENLDAVEFLKEMNTVCYREEPGIMTIAEESTAWPGVSRPVYLGGLGFGFKWNMGWMHDTLAYLRHEPIFRQYHHHQMTFSLMYAYSENFVLPLSHDEVVHGKGSLLGKMPGDEWQRFANLRALYAFMWAHPGKQLLFMGGEFGQGSEWSEERGLDWWVLDFDVHKGVQRLVRDLNRIYLETPALWQQDFSPEGFRWIDADDAQGNVFSFLRFGTDGSALACVANFAGVPHEGYHLGLPYGGRWEEVLNTDAYDYAGSGVGNLGAVEAVDEPRHGLPYSARLRVPPLGAIWLRKSAPGTRTGTVQATPERTASAAGDAGTGGGVGGGAASR</sequence>
<dbReference type="Pfam" id="PF22019">
    <property type="entry name" value="GlgB_N"/>
    <property type="match status" value="1"/>
</dbReference>
<dbReference type="STRING" id="35622.SAMN04489764_0519"/>
<dbReference type="FunFam" id="2.60.40.10:FF:000169">
    <property type="entry name" value="1,4-alpha-glucan branching enzyme GlgB"/>
    <property type="match status" value="1"/>
</dbReference>
<evidence type="ECO:0000256" key="1">
    <source>
        <dbReference type="ARBA" id="ARBA00000826"/>
    </source>
</evidence>
<feature type="domain" description="Glycosyl hydrolase family 13 catalytic" evidence="12">
    <location>
        <begin position="244"/>
        <end position="595"/>
    </location>
</feature>
<dbReference type="EC" id="2.4.1.18" evidence="9"/>
<evidence type="ECO:0000256" key="9">
    <source>
        <dbReference type="HAMAP-Rule" id="MF_00685"/>
    </source>
</evidence>
<dbReference type="GO" id="GO:0043169">
    <property type="term" value="F:cation binding"/>
    <property type="evidence" value="ECO:0007669"/>
    <property type="project" value="InterPro"/>
</dbReference>
<gene>
    <name evidence="9" type="primary">glgB</name>
    <name evidence="13" type="ORF">SAMN04489764_0519</name>
</gene>
<dbReference type="PANTHER" id="PTHR43651:SF3">
    <property type="entry name" value="1,4-ALPHA-GLUCAN-BRANCHING ENZYME"/>
    <property type="match status" value="1"/>
</dbReference>
<keyword evidence="6 9" id="KW-0808">Transferase</keyword>
<reference evidence="13 14" key="1">
    <citation type="submission" date="2016-10" db="EMBL/GenBank/DDBJ databases">
        <authorList>
            <person name="de Groot N.N."/>
        </authorList>
    </citation>
    <scope>NUCLEOTIDE SEQUENCE [LARGE SCALE GENOMIC DNA]</scope>
    <source>
        <strain evidence="13 14">DSM 43794</strain>
    </source>
</reference>
<dbReference type="Pfam" id="PF02922">
    <property type="entry name" value="CBM_48"/>
    <property type="match status" value="1"/>
</dbReference>
<dbReference type="UniPathway" id="UPA00164"/>
<dbReference type="SUPFAM" id="SSF81296">
    <property type="entry name" value="E set domains"/>
    <property type="match status" value="2"/>
</dbReference>
<dbReference type="InterPro" id="IPR006407">
    <property type="entry name" value="GlgB"/>
</dbReference>
<feature type="region of interest" description="Disordered" evidence="11">
    <location>
        <begin position="719"/>
        <end position="751"/>
    </location>
</feature>
<keyword evidence="8 9" id="KW-0119">Carbohydrate metabolism</keyword>
<keyword evidence="14" id="KW-1185">Reference proteome</keyword>
<dbReference type="Pfam" id="PF00128">
    <property type="entry name" value="Alpha-amylase"/>
    <property type="match status" value="1"/>
</dbReference>
<dbReference type="InterPro" id="IPR054169">
    <property type="entry name" value="GlgB_N"/>
</dbReference>
<dbReference type="GO" id="GO:0003844">
    <property type="term" value="F:1,4-alpha-glucan branching enzyme activity"/>
    <property type="evidence" value="ECO:0007669"/>
    <property type="project" value="UniProtKB-UniRule"/>
</dbReference>
<dbReference type="InterPro" id="IPR017853">
    <property type="entry name" value="GH"/>
</dbReference>
<dbReference type="InterPro" id="IPR006048">
    <property type="entry name" value="A-amylase/branching_C"/>
</dbReference>
<evidence type="ECO:0000256" key="11">
    <source>
        <dbReference type="SAM" id="MobiDB-lite"/>
    </source>
</evidence>
<dbReference type="OrthoDB" id="9800174at2"/>
<dbReference type="SUPFAM" id="SSF51011">
    <property type="entry name" value="Glycosyl hydrolase domain"/>
    <property type="match status" value="1"/>
</dbReference>
<dbReference type="InterPro" id="IPR013783">
    <property type="entry name" value="Ig-like_fold"/>
</dbReference>
<evidence type="ECO:0000256" key="6">
    <source>
        <dbReference type="ARBA" id="ARBA00022679"/>
    </source>
</evidence>
<dbReference type="Gene3D" id="3.20.20.80">
    <property type="entry name" value="Glycosidases"/>
    <property type="match status" value="1"/>
</dbReference>
<dbReference type="Proteomes" id="UP000217103">
    <property type="component" value="Unassembled WGS sequence"/>
</dbReference>
<accession>A0A1H1AJ95</accession>
<dbReference type="NCBIfam" id="NF008967">
    <property type="entry name" value="PRK12313.1"/>
    <property type="match status" value="1"/>
</dbReference>
<comment type="subunit">
    <text evidence="9">Monomer.</text>
</comment>